<feature type="signal peptide" evidence="6">
    <location>
        <begin position="1"/>
        <end position="23"/>
    </location>
</feature>
<gene>
    <name evidence="8" type="ORF">FWK35_00026448</name>
</gene>
<evidence type="ECO:0000313" key="9">
    <source>
        <dbReference type="Proteomes" id="UP000478052"/>
    </source>
</evidence>
<dbReference type="InterPro" id="IPR038441">
    <property type="entry name" value="THAP_Znf_sf"/>
</dbReference>
<reference evidence="8 9" key="1">
    <citation type="submission" date="2019-08" db="EMBL/GenBank/DDBJ databases">
        <title>Whole genome of Aphis craccivora.</title>
        <authorList>
            <person name="Voronova N.V."/>
            <person name="Shulinski R.S."/>
            <person name="Bandarenka Y.V."/>
            <person name="Zhorov D.G."/>
            <person name="Warner D."/>
        </authorList>
    </citation>
    <scope>NUCLEOTIDE SEQUENCE [LARGE SCALE GENOMIC DNA]</scope>
    <source>
        <strain evidence="8">180601</strain>
        <tissue evidence="8">Whole Body</tissue>
    </source>
</reference>
<comment type="caution">
    <text evidence="8">The sequence shown here is derived from an EMBL/GenBank/DDBJ whole genome shotgun (WGS) entry which is preliminary data.</text>
</comment>
<organism evidence="8 9">
    <name type="scientific">Aphis craccivora</name>
    <name type="common">Cowpea aphid</name>
    <dbReference type="NCBI Taxonomy" id="307492"/>
    <lineage>
        <taxon>Eukaryota</taxon>
        <taxon>Metazoa</taxon>
        <taxon>Ecdysozoa</taxon>
        <taxon>Arthropoda</taxon>
        <taxon>Hexapoda</taxon>
        <taxon>Insecta</taxon>
        <taxon>Pterygota</taxon>
        <taxon>Neoptera</taxon>
        <taxon>Paraneoptera</taxon>
        <taxon>Hemiptera</taxon>
        <taxon>Sternorrhyncha</taxon>
        <taxon>Aphidomorpha</taxon>
        <taxon>Aphidoidea</taxon>
        <taxon>Aphididae</taxon>
        <taxon>Aphidini</taxon>
        <taxon>Aphis</taxon>
        <taxon>Aphis</taxon>
    </lineage>
</organism>
<dbReference type="Gene3D" id="6.20.210.20">
    <property type="entry name" value="THAP domain"/>
    <property type="match status" value="1"/>
</dbReference>
<dbReference type="PROSITE" id="PS50950">
    <property type="entry name" value="ZF_THAP"/>
    <property type="match status" value="1"/>
</dbReference>
<sequence>LLCANATSLLVIPSSCLFACIMAVQPVAKKKGIIKDTKVHIHSFPKDEQLRTIWLKQIHWGNKKIKNINFNTDVVCSLHFSECQYVEKSLQQGSPKRRRLKPDAISMSSYGFEYDDVPFCRSTTNTVDHVKTPQQLMVNCSYKVYNINVTNYYYNF</sequence>
<dbReference type="GO" id="GO:0043565">
    <property type="term" value="F:sequence-specific DNA binding"/>
    <property type="evidence" value="ECO:0007669"/>
    <property type="project" value="InterPro"/>
</dbReference>
<proteinExistence type="predicted"/>
<keyword evidence="6" id="KW-0732">Signal</keyword>
<dbReference type="InterPro" id="IPR026516">
    <property type="entry name" value="THAP1/10"/>
</dbReference>
<evidence type="ECO:0000256" key="5">
    <source>
        <dbReference type="PROSITE-ProRule" id="PRU00309"/>
    </source>
</evidence>
<evidence type="ECO:0000256" key="6">
    <source>
        <dbReference type="SAM" id="SignalP"/>
    </source>
</evidence>
<dbReference type="PANTHER" id="PTHR46600:SF11">
    <property type="entry name" value="THAP DOMAIN-CONTAINING PROTEIN 10"/>
    <property type="match status" value="1"/>
</dbReference>
<evidence type="ECO:0000259" key="7">
    <source>
        <dbReference type="PROSITE" id="PS50950"/>
    </source>
</evidence>
<dbReference type="OrthoDB" id="4327074at2759"/>
<dbReference type="GO" id="GO:0008270">
    <property type="term" value="F:zinc ion binding"/>
    <property type="evidence" value="ECO:0007669"/>
    <property type="project" value="UniProtKB-KW"/>
</dbReference>
<keyword evidence="4 5" id="KW-0238">DNA-binding</keyword>
<keyword evidence="9" id="KW-1185">Reference proteome</keyword>
<dbReference type="InterPro" id="IPR006612">
    <property type="entry name" value="THAP_Znf"/>
</dbReference>
<protein>
    <submittedName>
        <fullName evidence="8">THAP-type domain-containing protein</fullName>
    </submittedName>
</protein>
<dbReference type="EMBL" id="VUJU01006690">
    <property type="protein sequence ID" value="KAF0747859.1"/>
    <property type="molecule type" value="Genomic_DNA"/>
</dbReference>
<feature type="domain" description="THAP-type" evidence="7">
    <location>
        <begin position="12"/>
        <end position="109"/>
    </location>
</feature>
<accession>A0A6G0Y2P7</accession>
<dbReference type="PANTHER" id="PTHR46600">
    <property type="entry name" value="THAP DOMAIN-CONTAINING"/>
    <property type="match status" value="1"/>
</dbReference>
<feature type="non-terminal residue" evidence="8">
    <location>
        <position position="1"/>
    </location>
</feature>
<evidence type="ECO:0000256" key="3">
    <source>
        <dbReference type="ARBA" id="ARBA00022833"/>
    </source>
</evidence>
<keyword evidence="1" id="KW-0479">Metal-binding</keyword>
<evidence type="ECO:0000256" key="2">
    <source>
        <dbReference type="ARBA" id="ARBA00022771"/>
    </source>
</evidence>
<dbReference type="Proteomes" id="UP000478052">
    <property type="component" value="Unassembled WGS sequence"/>
</dbReference>
<dbReference type="SUPFAM" id="SSF57716">
    <property type="entry name" value="Glucocorticoid receptor-like (DNA-binding domain)"/>
    <property type="match status" value="1"/>
</dbReference>
<keyword evidence="2 5" id="KW-0863">Zinc-finger</keyword>
<feature type="chain" id="PRO_5026288756" evidence="6">
    <location>
        <begin position="24"/>
        <end position="156"/>
    </location>
</feature>
<dbReference type="AlphaFoldDB" id="A0A6G0Y2P7"/>
<keyword evidence="3" id="KW-0862">Zinc</keyword>
<dbReference type="Pfam" id="PF05485">
    <property type="entry name" value="THAP"/>
    <property type="match status" value="1"/>
</dbReference>
<evidence type="ECO:0000256" key="4">
    <source>
        <dbReference type="ARBA" id="ARBA00023125"/>
    </source>
</evidence>
<evidence type="ECO:0000313" key="8">
    <source>
        <dbReference type="EMBL" id="KAF0747859.1"/>
    </source>
</evidence>
<name>A0A6G0Y2P7_APHCR</name>
<evidence type="ECO:0000256" key="1">
    <source>
        <dbReference type="ARBA" id="ARBA00022723"/>
    </source>
</evidence>